<dbReference type="EMBL" id="JAINUF010000001">
    <property type="protein sequence ID" value="KAJ8381346.1"/>
    <property type="molecule type" value="Genomic_DNA"/>
</dbReference>
<evidence type="ECO:0000313" key="2">
    <source>
        <dbReference type="EMBL" id="KAJ8381346.1"/>
    </source>
</evidence>
<dbReference type="PANTHER" id="PTHR31025:SF29">
    <property type="entry name" value="SI:CH211-196P9.1"/>
    <property type="match status" value="1"/>
</dbReference>
<reference evidence="2" key="1">
    <citation type="journal article" date="2023" name="Science">
        <title>Genome structures resolve the early diversification of teleost fishes.</title>
        <authorList>
            <person name="Parey E."/>
            <person name="Louis A."/>
            <person name="Montfort J."/>
            <person name="Bouchez O."/>
            <person name="Roques C."/>
            <person name="Iampietro C."/>
            <person name="Lluch J."/>
            <person name="Castinel A."/>
            <person name="Donnadieu C."/>
            <person name="Desvignes T."/>
            <person name="Floi Bucao C."/>
            <person name="Jouanno E."/>
            <person name="Wen M."/>
            <person name="Mejri S."/>
            <person name="Dirks R."/>
            <person name="Jansen H."/>
            <person name="Henkel C."/>
            <person name="Chen W.J."/>
            <person name="Zahm M."/>
            <person name="Cabau C."/>
            <person name="Klopp C."/>
            <person name="Thompson A.W."/>
            <person name="Robinson-Rechavi M."/>
            <person name="Braasch I."/>
            <person name="Lecointre G."/>
            <person name="Bobe J."/>
            <person name="Postlethwait J.H."/>
            <person name="Berthelot C."/>
            <person name="Roest Crollius H."/>
            <person name="Guiguen Y."/>
        </authorList>
    </citation>
    <scope>NUCLEOTIDE SEQUENCE</scope>
    <source>
        <strain evidence="2">WJC10195</strain>
    </source>
</reference>
<evidence type="ECO:0000256" key="1">
    <source>
        <dbReference type="SAM" id="MobiDB-lite"/>
    </source>
</evidence>
<protein>
    <submittedName>
        <fullName evidence="2">Uncharacterized protein</fullName>
    </submittedName>
</protein>
<dbReference type="PANTHER" id="PTHR31025">
    <property type="entry name" value="SI:CH211-196P9.1-RELATED"/>
    <property type="match status" value="1"/>
</dbReference>
<keyword evidence="3" id="KW-1185">Reference proteome</keyword>
<dbReference type="AlphaFoldDB" id="A0A9Q1GBU4"/>
<dbReference type="OrthoDB" id="7687839at2759"/>
<feature type="region of interest" description="Disordered" evidence="1">
    <location>
        <begin position="61"/>
        <end position="80"/>
    </location>
</feature>
<sequence length="298" mass="33469">MVDNHGLLPTKAIREEYALGIVMLFPSLKDPYSKKGYEHFYDAASSTGYISWRLKTVQRKARQGSALPPNGSTDLSPGGGPDFQRTVNVERQLDGDACQGAMSLLNHTTDNQPQLIFQKMRETFQHRQNLVNDPGRSVDILSTFPRFLDTKGLVDQDFTLLFGDETSSNLLQKWDVYFKPNVIKEAKQLTQTPELRRLVQSAESPTGSDLNEPTTYDQEMASLLLLLHLLPPPLGGPKSPKISASDAVERLVVFHKSCCSLEEHLRNQQGRQPYLLAVGRQKSKIDSFYIAMDKHLIP</sequence>
<gene>
    <name evidence="2" type="ORF">SKAU_G00021240</name>
</gene>
<dbReference type="Proteomes" id="UP001152622">
    <property type="component" value="Chromosome 1"/>
</dbReference>
<proteinExistence type="predicted"/>
<accession>A0A9Q1GBU4</accession>
<name>A0A9Q1GBU4_SYNKA</name>
<organism evidence="2 3">
    <name type="scientific">Synaphobranchus kaupii</name>
    <name type="common">Kaup's arrowtooth eel</name>
    <dbReference type="NCBI Taxonomy" id="118154"/>
    <lineage>
        <taxon>Eukaryota</taxon>
        <taxon>Metazoa</taxon>
        <taxon>Chordata</taxon>
        <taxon>Craniata</taxon>
        <taxon>Vertebrata</taxon>
        <taxon>Euteleostomi</taxon>
        <taxon>Actinopterygii</taxon>
        <taxon>Neopterygii</taxon>
        <taxon>Teleostei</taxon>
        <taxon>Anguilliformes</taxon>
        <taxon>Synaphobranchidae</taxon>
        <taxon>Synaphobranchus</taxon>
    </lineage>
</organism>
<evidence type="ECO:0000313" key="3">
    <source>
        <dbReference type="Proteomes" id="UP001152622"/>
    </source>
</evidence>
<comment type="caution">
    <text evidence="2">The sequence shown here is derived from an EMBL/GenBank/DDBJ whole genome shotgun (WGS) entry which is preliminary data.</text>
</comment>